<reference evidence="2" key="2">
    <citation type="submission" date="2020-11" db="EMBL/GenBank/DDBJ databases">
        <authorList>
            <person name="McCartney M.A."/>
            <person name="Auch B."/>
            <person name="Kono T."/>
            <person name="Mallez S."/>
            <person name="Becker A."/>
            <person name="Gohl D.M."/>
            <person name="Silverstein K.A.T."/>
            <person name="Koren S."/>
            <person name="Bechman K.B."/>
            <person name="Herman A."/>
            <person name="Abrahante J.E."/>
            <person name="Garbe J."/>
        </authorList>
    </citation>
    <scope>NUCLEOTIDE SEQUENCE</scope>
    <source>
        <strain evidence="2">Duluth1</strain>
        <tissue evidence="2">Whole animal</tissue>
    </source>
</reference>
<comment type="caution">
    <text evidence="2">The sequence shown here is derived from an EMBL/GenBank/DDBJ whole genome shotgun (WGS) entry which is preliminary data.</text>
</comment>
<proteinExistence type="predicted"/>
<name>A0A9D4JH40_DREPO</name>
<reference evidence="2" key="1">
    <citation type="journal article" date="2019" name="bioRxiv">
        <title>The Genome of the Zebra Mussel, Dreissena polymorpha: A Resource for Invasive Species Research.</title>
        <authorList>
            <person name="McCartney M.A."/>
            <person name="Auch B."/>
            <person name="Kono T."/>
            <person name="Mallez S."/>
            <person name="Zhang Y."/>
            <person name="Obille A."/>
            <person name="Becker A."/>
            <person name="Abrahante J.E."/>
            <person name="Garbe J."/>
            <person name="Badalamenti J.P."/>
            <person name="Herman A."/>
            <person name="Mangelson H."/>
            <person name="Liachko I."/>
            <person name="Sullivan S."/>
            <person name="Sone E.D."/>
            <person name="Koren S."/>
            <person name="Silverstein K.A.T."/>
            <person name="Beckman K.B."/>
            <person name="Gohl D.M."/>
        </authorList>
    </citation>
    <scope>NUCLEOTIDE SEQUENCE</scope>
    <source>
        <strain evidence="2">Duluth1</strain>
        <tissue evidence="2">Whole animal</tissue>
    </source>
</reference>
<evidence type="ECO:0000313" key="2">
    <source>
        <dbReference type="EMBL" id="KAH3807352.1"/>
    </source>
</evidence>
<gene>
    <name evidence="2" type="ORF">DPMN_135690</name>
</gene>
<dbReference type="EMBL" id="JAIWYP010000006">
    <property type="protein sequence ID" value="KAH3807352.1"/>
    <property type="molecule type" value="Genomic_DNA"/>
</dbReference>
<keyword evidence="3" id="KW-1185">Reference proteome</keyword>
<evidence type="ECO:0000256" key="1">
    <source>
        <dbReference type="SAM" id="Phobius"/>
    </source>
</evidence>
<organism evidence="2 3">
    <name type="scientific">Dreissena polymorpha</name>
    <name type="common">Zebra mussel</name>
    <name type="synonym">Mytilus polymorpha</name>
    <dbReference type="NCBI Taxonomy" id="45954"/>
    <lineage>
        <taxon>Eukaryota</taxon>
        <taxon>Metazoa</taxon>
        <taxon>Spiralia</taxon>
        <taxon>Lophotrochozoa</taxon>
        <taxon>Mollusca</taxon>
        <taxon>Bivalvia</taxon>
        <taxon>Autobranchia</taxon>
        <taxon>Heteroconchia</taxon>
        <taxon>Euheterodonta</taxon>
        <taxon>Imparidentia</taxon>
        <taxon>Neoheterodontei</taxon>
        <taxon>Myida</taxon>
        <taxon>Dreissenoidea</taxon>
        <taxon>Dreissenidae</taxon>
        <taxon>Dreissena</taxon>
    </lineage>
</organism>
<keyword evidence="1" id="KW-0812">Transmembrane</keyword>
<accession>A0A9D4JH40</accession>
<feature type="transmembrane region" description="Helical" evidence="1">
    <location>
        <begin position="6"/>
        <end position="27"/>
    </location>
</feature>
<evidence type="ECO:0000313" key="3">
    <source>
        <dbReference type="Proteomes" id="UP000828390"/>
    </source>
</evidence>
<keyword evidence="1" id="KW-0472">Membrane</keyword>
<protein>
    <submittedName>
        <fullName evidence="2">Uncharacterized protein</fullName>
    </submittedName>
</protein>
<dbReference type="Proteomes" id="UP000828390">
    <property type="component" value="Unassembled WGS sequence"/>
</dbReference>
<sequence length="117" mass="13261">MLVVVVVLVLVVVMVVVVIVATISAVISNAPSKHKPWHPKPEYPEGNPPVLYNDNYQAHVRWERELNPDRLEALFSVTFRYRHNGREEVEGSSYLLTFLCGSQTLELYAKVDLIKAS</sequence>
<keyword evidence="1" id="KW-1133">Transmembrane helix</keyword>
<dbReference type="AlphaFoldDB" id="A0A9D4JH40"/>